<keyword evidence="8" id="KW-1185">Reference proteome</keyword>
<protein>
    <submittedName>
        <fullName evidence="7">CoA ester lyase</fullName>
    </submittedName>
</protein>
<feature type="binding site" evidence="4">
    <location>
        <position position="124"/>
    </location>
    <ligand>
        <name>substrate</name>
    </ligand>
</feature>
<keyword evidence="3 5" id="KW-0460">Magnesium</keyword>
<proteinExistence type="predicted"/>
<evidence type="ECO:0000256" key="2">
    <source>
        <dbReference type="ARBA" id="ARBA00022723"/>
    </source>
</evidence>
<dbReference type="GO" id="GO:0000287">
    <property type="term" value="F:magnesium ion binding"/>
    <property type="evidence" value="ECO:0007669"/>
    <property type="project" value="TreeGrafter"/>
</dbReference>
<dbReference type="InterPro" id="IPR015813">
    <property type="entry name" value="Pyrv/PenolPyrv_kinase-like_dom"/>
</dbReference>
<accession>A0A4R0GIJ7</accession>
<evidence type="ECO:0000259" key="6">
    <source>
        <dbReference type="Pfam" id="PF03328"/>
    </source>
</evidence>
<dbReference type="PANTHER" id="PTHR32308:SF0">
    <property type="entry name" value="HPCH_HPAI ALDOLASE_CITRATE LYASE DOMAIN-CONTAINING PROTEIN"/>
    <property type="match status" value="1"/>
</dbReference>
<dbReference type="RefSeq" id="WP_131303898.1">
    <property type="nucleotide sequence ID" value="NZ_SJJR01000007.1"/>
</dbReference>
<keyword evidence="2 5" id="KW-0479">Metal-binding</keyword>
<feature type="domain" description="HpcH/HpaI aldolase/citrate lyase" evidence="6">
    <location>
        <begin position="13"/>
        <end position="217"/>
    </location>
</feature>
<evidence type="ECO:0000256" key="3">
    <source>
        <dbReference type="ARBA" id="ARBA00022842"/>
    </source>
</evidence>
<comment type="caution">
    <text evidence="7">The sequence shown here is derived from an EMBL/GenBank/DDBJ whole genome shotgun (WGS) entry which is preliminary data.</text>
</comment>
<keyword evidence="7" id="KW-0456">Lyase</keyword>
<dbReference type="Proteomes" id="UP000292274">
    <property type="component" value="Unassembled WGS sequence"/>
</dbReference>
<dbReference type="InterPro" id="IPR011206">
    <property type="entry name" value="Citrate_lyase_beta/mcl1/mcl2"/>
</dbReference>
<feature type="binding site" evidence="5">
    <location>
        <position position="124"/>
    </location>
    <ligand>
        <name>Mg(2+)</name>
        <dbReference type="ChEBI" id="CHEBI:18420"/>
    </ligand>
</feature>
<dbReference type="AlphaFoldDB" id="A0A4R0GIJ7"/>
<dbReference type="InterPro" id="IPR005000">
    <property type="entry name" value="Aldolase/citrate-lyase_domain"/>
</dbReference>
<organism evidence="7 8">
    <name type="scientific">Micromonospora zingiberis</name>
    <dbReference type="NCBI Taxonomy" id="2053011"/>
    <lineage>
        <taxon>Bacteria</taxon>
        <taxon>Bacillati</taxon>
        <taxon>Actinomycetota</taxon>
        <taxon>Actinomycetes</taxon>
        <taxon>Micromonosporales</taxon>
        <taxon>Micromonosporaceae</taxon>
        <taxon>Micromonospora</taxon>
    </lineage>
</organism>
<gene>
    <name evidence="7" type="ORF">E0H26_13240</name>
</gene>
<sequence length="283" mass="29211">MTVINGAGVADARTMLFVPGDRPERFAKASATRADLVIIDLEDAVGPGHKDAARQEAARWVDTVGPAAVRINGVGASEHAADVRALAGLPQLRAVVVPMAEDPGALVALHQRFGPQVAIVALIETAVGMVRALEIAGATGVTRLAFGHLDFAADIDAATSDEAMRYARSTLVVAARAAGLPGPVDGVTTDLTDPGRAAADAERARGLGFTGKFCIHPAQVEAVNGAFTPDVEQVRWARRVVAASGAGGALRVDGQMVDAPVIRRAEAVLRRAGAERDGQAQRG</sequence>
<evidence type="ECO:0000313" key="8">
    <source>
        <dbReference type="Proteomes" id="UP000292274"/>
    </source>
</evidence>
<dbReference type="GO" id="GO:0016829">
    <property type="term" value="F:lyase activity"/>
    <property type="evidence" value="ECO:0007669"/>
    <property type="project" value="UniProtKB-KW"/>
</dbReference>
<dbReference type="GO" id="GO:0006107">
    <property type="term" value="P:oxaloacetate metabolic process"/>
    <property type="evidence" value="ECO:0007669"/>
    <property type="project" value="TreeGrafter"/>
</dbReference>
<feature type="binding site" evidence="4">
    <location>
        <position position="70"/>
    </location>
    <ligand>
        <name>substrate</name>
    </ligand>
</feature>
<evidence type="ECO:0000256" key="1">
    <source>
        <dbReference type="ARBA" id="ARBA00001946"/>
    </source>
</evidence>
<dbReference type="EMBL" id="SJJR01000007">
    <property type="protein sequence ID" value="TCB97230.1"/>
    <property type="molecule type" value="Genomic_DNA"/>
</dbReference>
<dbReference type="Gene3D" id="3.20.20.60">
    <property type="entry name" value="Phosphoenolpyruvate-binding domains"/>
    <property type="match status" value="1"/>
</dbReference>
<comment type="cofactor">
    <cofactor evidence="1">
        <name>Mg(2+)</name>
        <dbReference type="ChEBI" id="CHEBI:18420"/>
    </cofactor>
</comment>
<evidence type="ECO:0000256" key="5">
    <source>
        <dbReference type="PIRSR" id="PIRSR015582-2"/>
    </source>
</evidence>
<dbReference type="PIRSF" id="PIRSF015582">
    <property type="entry name" value="Cit_lyase_B"/>
    <property type="match status" value="1"/>
</dbReference>
<dbReference type="PANTHER" id="PTHR32308">
    <property type="entry name" value="LYASE BETA SUBUNIT, PUTATIVE (AFU_ORTHOLOGUE AFUA_4G13030)-RELATED"/>
    <property type="match status" value="1"/>
</dbReference>
<reference evidence="7 8" key="1">
    <citation type="submission" date="2019-02" db="EMBL/GenBank/DDBJ databases">
        <title>Jishengella sp. nov., isolated from a root of Zingiber montanum.</title>
        <authorList>
            <person name="Kuncharoen N."/>
            <person name="Kudo T."/>
            <person name="Masahiro Y."/>
            <person name="Ohkuma M."/>
            <person name="Tanasupawat S."/>
        </authorList>
    </citation>
    <scope>NUCLEOTIDE SEQUENCE [LARGE SCALE GENOMIC DNA]</scope>
    <source>
        <strain evidence="7 8">PLAI 1-1</strain>
    </source>
</reference>
<dbReference type="SUPFAM" id="SSF51621">
    <property type="entry name" value="Phosphoenolpyruvate/pyruvate domain"/>
    <property type="match status" value="1"/>
</dbReference>
<evidence type="ECO:0000256" key="4">
    <source>
        <dbReference type="PIRSR" id="PIRSR015582-1"/>
    </source>
</evidence>
<dbReference type="OrthoDB" id="5172636at2"/>
<feature type="binding site" evidence="5">
    <location>
        <position position="150"/>
    </location>
    <ligand>
        <name>Mg(2+)</name>
        <dbReference type="ChEBI" id="CHEBI:18420"/>
    </ligand>
</feature>
<dbReference type="Pfam" id="PF03328">
    <property type="entry name" value="HpcH_HpaI"/>
    <property type="match status" value="1"/>
</dbReference>
<name>A0A4R0GIJ7_9ACTN</name>
<dbReference type="InterPro" id="IPR040442">
    <property type="entry name" value="Pyrv_kinase-like_dom_sf"/>
</dbReference>
<evidence type="ECO:0000313" key="7">
    <source>
        <dbReference type="EMBL" id="TCB97230.1"/>
    </source>
</evidence>